<name>A0AAN8RM52_9PEZI</name>
<feature type="region of interest" description="Disordered" evidence="1">
    <location>
        <begin position="1396"/>
        <end position="1430"/>
    </location>
</feature>
<dbReference type="SUPFAM" id="SSF53167">
    <property type="entry name" value="Purine and uridine phosphorylases"/>
    <property type="match status" value="1"/>
</dbReference>
<dbReference type="Gene3D" id="1.25.40.10">
    <property type="entry name" value="Tetratricopeptide repeat domain"/>
    <property type="match status" value="1"/>
</dbReference>
<evidence type="ECO:0000313" key="3">
    <source>
        <dbReference type="EMBL" id="KAK6356038.1"/>
    </source>
</evidence>
<dbReference type="InterPro" id="IPR000845">
    <property type="entry name" value="Nucleoside_phosphorylase_d"/>
</dbReference>
<dbReference type="SUPFAM" id="SSF48452">
    <property type="entry name" value="TPR-like"/>
    <property type="match status" value="1"/>
</dbReference>
<evidence type="ECO:0000313" key="4">
    <source>
        <dbReference type="Proteomes" id="UP001313282"/>
    </source>
</evidence>
<protein>
    <recommendedName>
        <fullName evidence="2">Nucleoside phosphorylase domain-containing protein</fullName>
    </recommendedName>
</protein>
<evidence type="ECO:0000256" key="1">
    <source>
        <dbReference type="SAM" id="MobiDB-lite"/>
    </source>
</evidence>
<feature type="domain" description="Nucleoside phosphorylase" evidence="2">
    <location>
        <begin position="1095"/>
        <end position="1376"/>
    </location>
</feature>
<dbReference type="Pfam" id="PF01048">
    <property type="entry name" value="PNP_UDP_1"/>
    <property type="match status" value="1"/>
</dbReference>
<dbReference type="GO" id="GO:0009116">
    <property type="term" value="P:nucleoside metabolic process"/>
    <property type="evidence" value="ECO:0007669"/>
    <property type="project" value="InterPro"/>
</dbReference>
<feature type="compositionally biased region" description="Basic and acidic residues" evidence="1">
    <location>
        <begin position="186"/>
        <end position="200"/>
    </location>
</feature>
<dbReference type="InterPro" id="IPR053137">
    <property type="entry name" value="NLR-like"/>
</dbReference>
<dbReference type="InterPro" id="IPR011990">
    <property type="entry name" value="TPR-like_helical_dom_sf"/>
</dbReference>
<dbReference type="PANTHER" id="PTHR46082:SF11">
    <property type="entry name" value="AAA+ ATPASE DOMAIN-CONTAINING PROTEIN-RELATED"/>
    <property type="match status" value="1"/>
</dbReference>
<keyword evidence="4" id="KW-1185">Reference proteome</keyword>
<feature type="region of interest" description="Disordered" evidence="1">
    <location>
        <begin position="180"/>
        <end position="205"/>
    </location>
</feature>
<feature type="region of interest" description="Disordered" evidence="1">
    <location>
        <begin position="317"/>
        <end position="339"/>
    </location>
</feature>
<comment type="caution">
    <text evidence="3">The sequence shown here is derived from an EMBL/GenBank/DDBJ whole genome shotgun (WGS) entry which is preliminary data.</text>
</comment>
<feature type="compositionally biased region" description="Basic residues" evidence="1">
    <location>
        <begin position="1419"/>
        <end position="1430"/>
    </location>
</feature>
<dbReference type="GO" id="GO:0003824">
    <property type="term" value="F:catalytic activity"/>
    <property type="evidence" value="ECO:0007669"/>
    <property type="project" value="InterPro"/>
</dbReference>
<dbReference type="EMBL" id="JAVHNR010000001">
    <property type="protein sequence ID" value="KAK6356038.1"/>
    <property type="molecule type" value="Genomic_DNA"/>
</dbReference>
<dbReference type="Proteomes" id="UP001313282">
    <property type="component" value="Unassembled WGS sequence"/>
</dbReference>
<organism evidence="3 4">
    <name type="scientific">Orbilia javanica</name>
    <dbReference type="NCBI Taxonomy" id="47235"/>
    <lineage>
        <taxon>Eukaryota</taxon>
        <taxon>Fungi</taxon>
        <taxon>Dikarya</taxon>
        <taxon>Ascomycota</taxon>
        <taxon>Pezizomycotina</taxon>
        <taxon>Orbiliomycetes</taxon>
        <taxon>Orbiliales</taxon>
        <taxon>Orbiliaceae</taxon>
        <taxon>Orbilia</taxon>
    </lineage>
</organism>
<accession>A0AAN8RM52</accession>
<gene>
    <name evidence="3" type="ORF">TWF718_000412</name>
</gene>
<dbReference type="InterPro" id="IPR035994">
    <property type="entry name" value="Nucleoside_phosphorylase_sf"/>
</dbReference>
<dbReference type="CDD" id="cd09008">
    <property type="entry name" value="MTAN"/>
    <property type="match status" value="1"/>
</dbReference>
<evidence type="ECO:0000259" key="2">
    <source>
        <dbReference type="Pfam" id="PF01048"/>
    </source>
</evidence>
<sequence length="1430" mass="161241">MILDGASKRQSAFLEGSESEVRARRVALHLAYFHRYFASLFSETWRSFVTSWSDAATPEEQVYKTVIELDRERNIALNFESHGQYNEAIRRLTVIFNVCQKFFGSGHPSRLSTICNIAGVLKKQGKYGEAIGWYKRVLVECEKSLRKDSQWASETEHELDTDSGYAFRLHHHAREDVDQFSTAPTHLKDDMEPDRDDKTVYSETSSIPPLEKEGYMSQLAEILYNDVCPDLHGSRTSARVLAILPELLKAFALKLGHNTPSHMHRDAMVFVHKHRGDIVEIFKEKHFGKAPESPPDPRLIDSDQLSLEERISLLYRDTEDPPVPHEGPPRTDAEHTYSDVDPDECKRLRICEINTLDMDTHSNTALDQLKKTQDHETSVPQTDSFIDFMVRAPAYRWLVERLRRETILFPVEPNHMLDVRERILESLPASRRISKKRSSKSFNITFVLDWNPWDFVMTRGYSKGAGDAVERAITLTGSLADSQALTCAEYLRQTWPFGEKTIELIKSVSKSSSGTIQTCGLPDKTKIRARARGWGLVVEAIGTRDSIAEIGEQLTWLGAALYPSTFQFGPAYSMASLRARNVANLTIGTEPWEDIIFDIGYRVDKKERTPPHVIGQCWHGMFRNPVVVKGYPILQRASNRPNLGLEISLEMMAGLVKTKYIHTFDEKIYLKGFSSMLVAMEKEDDKFIWHLLYNESGDHISYLEGRGTSAHVPYIHIPELNAARHFVGWSSKTKYNAGSATADYNVQSSGLRNPHEGCALENTRLRPGLQIQGDSQLAISWRDRPASVTRGSHFERIRWIHEKYVILWDKKDMRGWLVNGTSALLHLLRRSLVQMSRGNFKKIYKEDGNSTRVRDLLHTIYNMLEQVMDYQIDVVDGNRDLSQRARRYLEGWDFNDLARVRDPTESRMTILPSIGKGWVDFTRDIYAVTLFGSGFGEIFEPIDGVSCALWAKLPKNSYYLAASIRDLKEIIGFDTDEGSTPIQLSKKMNWHYIDVCNRRCGQGGGREEHLDLVQVLLPSKFWNTSAGSKCVELKDEGAVIFGHNKDFGWVWKDTGDPEECEPNSLSEEPEIWPLDSGIGSSLSSFDKDPARDDYKIGVVCALSKELKAVRALFERSYDDLKNIPRDPNHYALGCISQCNVVTTCLPAGAYGTNSANLVVSHLIRSFRNIQTCFLVGIGGGVPSDKNDIRLGDVVVSIPTGIYPGVIQHDSGKTLPGDKFERTGCLLPPPISLLTAINILRSNPELPAEPLREYIKRIAEAGSEYQHPGAQDLLFGTDNIHTEGQETCIRCENPILREERESGNYPRIHYGLIASGNQVVKDSKARDKLAAEGALCVEMEAAGVTNQIPCLVIRGICDYADSHKNKIWQEYACATAAAYLGLLLTVFNKSDDLAGTLDEPLRTESSRKRASSPRLDLLGRKSKKGKERSTS</sequence>
<dbReference type="Gene3D" id="3.40.50.1580">
    <property type="entry name" value="Nucleoside phosphorylase domain"/>
    <property type="match status" value="1"/>
</dbReference>
<proteinExistence type="predicted"/>
<reference evidence="3 4" key="1">
    <citation type="submission" date="2019-10" db="EMBL/GenBank/DDBJ databases">
        <authorList>
            <person name="Palmer J.M."/>
        </authorList>
    </citation>
    <scope>NUCLEOTIDE SEQUENCE [LARGE SCALE GENOMIC DNA]</scope>
    <source>
        <strain evidence="3 4">TWF718</strain>
    </source>
</reference>
<dbReference type="PANTHER" id="PTHR46082">
    <property type="entry name" value="ATP/GTP-BINDING PROTEIN-RELATED"/>
    <property type="match status" value="1"/>
</dbReference>